<organism evidence="2 3">
    <name type="scientific">Eptatretus burgeri</name>
    <name type="common">Inshore hagfish</name>
    <dbReference type="NCBI Taxonomy" id="7764"/>
    <lineage>
        <taxon>Eukaryota</taxon>
        <taxon>Metazoa</taxon>
        <taxon>Chordata</taxon>
        <taxon>Craniata</taxon>
        <taxon>Vertebrata</taxon>
        <taxon>Cyclostomata</taxon>
        <taxon>Myxini</taxon>
        <taxon>Myxiniformes</taxon>
        <taxon>Myxinidae</taxon>
        <taxon>Eptatretinae</taxon>
        <taxon>Eptatretus</taxon>
    </lineage>
</organism>
<dbReference type="Ensembl" id="ENSEBUT00000027699.1">
    <property type="protein sequence ID" value="ENSEBUP00000027124.1"/>
    <property type="gene ID" value="ENSEBUG00000016654.1"/>
</dbReference>
<evidence type="ECO:0000256" key="1">
    <source>
        <dbReference type="SAM" id="MobiDB-lite"/>
    </source>
</evidence>
<dbReference type="Proteomes" id="UP000694388">
    <property type="component" value="Unplaced"/>
</dbReference>
<feature type="region of interest" description="Disordered" evidence="1">
    <location>
        <begin position="110"/>
        <end position="158"/>
    </location>
</feature>
<accession>A0A8C4R9N5</accession>
<name>A0A8C4R9N5_EPTBU</name>
<keyword evidence="3" id="KW-1185">Reference proteome</keyword>
<feature type="compositionally biased region" description="Basic and acidic residues" evidence="1">
    <location>
        <begin position="125"/>
        <end position="141"/>
    </location>
</feature>
<dbReference type="AlphaFoldDB" id="A0A8C4R9N5"/>
<feature type="region of interest" description="Disordered" evidence="1">
    <location>
        <begin position="15"/>
        <end position="85"/>
    </location>
</feature>
<sequence length="288" mass="30627">MARLGFLLTGQARGFNNDSRDLQLQGADDTSPTCSPPDVPTSLHIPSSPSSTFSMPQPRGMTWSRHVPATTTSLRTPSSTLESKDSGIIATITRSNTYSERTVGCPLALIRETPTPQDDLTSPEGDGRSPPEDLAPLHDSCDTGARPRQGRKSGGLRVHRQVRSADGVTPLAAATVPSTFSLSRSAERGLELTPGRVACLAAPLAPRPNSVAGPTLLLYICRKTVWLISQFTSAINLCQRCSLWSNLNLKSGLTFPEVITYSSLPPGLGDTLESSRVLTNSSAALCSK</sequence>
<reference evidence="2" key="2">
    <citation type="submission" date="2025-09" db="UniProtKB">
        <authorList>
            <consortium name="Ensembl"/>
        </authorList>
    </citation>
    <scope>IDENTIFICATION</scope>
</reference>
<protein>
    <submittedName>
        <fullName evidence="2">Uncharacterized protein</fullName>
    </submittedName>
</protein>
<reference evidence="2" key="1">
    <citation type="submission" date="2025-08" db="UniProtKB">
        <authorList>
            <consortium name="Ensembl"/>
        </authorList>
    </citation>
    <scope>IDENTIFICATION</scope>
</reference>
<feature type="compositionally biased region" description="Polar residues" evidence="1">
    <location>
        <begin position="44"/>
        <end position="55"/>
    </location>
</feature>
<proteinExistence type="predicted"/>
<feature type="compositionally biased region" description="Low complexity" evidence="1">
    <location>
        <begin position="70"/>
        <end position="81"/>
    </location>
</feature>
<evidence type="ECO:0000313" key="2">
    <source>
        <dbReference type="Ensembl" id="ENSEBUP00000027124.1"/>
    </source>
</evidence>
<evidence type="ECO:0000313" key="3">
    <source>
        <dbReference type="Proteomes" id="UP000694388"/>
    </source>
</evidence>